<dbReference type="Gene3D" id="2.60.40.10">
    <property type="entry name" value="Immunoglobulins"/>
    <property type="match status" value="1"/>
</dbReference>
<keyword evidence="5" id="KW-1185">Reference proteome</keyword>
<reference evidence="4 5" key="1">
    <citation type="submission" date="2020-08" db="EMBL/GenBank/DDBJ databases">
        <title>Genomic Encyclopedia of Type Strains, Phase IV (KMG-IV): sequencing the most valuable type-strain genomes for metagenomic binning, comparative biology and taxonomic classification.</title>
        <authorList>
            <person name="Goeker M."/>
        </authorList>
    </citation>
    <scope>NUCLEOTIDE SEQUENCE [LARGE SCALE GENOMIC DNA]</scope>
    <source>
        <strain evidence="4 5">DSM 105074</strain>
    </source>
</reference>
<evidence type="ECO:0000259" key="3">
    <source>
        <dbReference type="Pfam" id="PF03629"/>
    </source>
</evidence>
<dbReference type="SUPFAM" id="SSF49785">
    <property type="entry name" value="Galactose-binding domain-like"/>
    <property type="match status" value="1"/>
</dbReference>
<feature type="signal peptide" evidence="2">
    <location>
        <begin position="1"/>
        <end position="19"/>
    </location>
</feature>
<feature type="domain" description="Sialate O-acetylesterase" evidence="3">
    <location>
        <begin position="409"/>
        <end position="530"/>
    </location>
</feature>
<gene>
    <name evidence="4" type="ORF">HNQ92_000167</name>
</gene>
<dbReference type="GO" id="GO:0005975">
    <property type="term" value="P:carbohydrate metabolic process"/>
    <property type="evidence" value="ECO:0007669"/>
    <property type="project" value="TreeGrafter"/>
</dbReference>
<dbReference type="Gene3D" id="2.60.120.260">
    <property type="entry name" value="Galactose-binding domain-like"/>
    <property type="match status" value="1"/>
</dbReference>
<dbReference type="InterPro" id="IPR036514">
    <property type="entry name" value="SGNH_hydro_sf"/>
</dbReference>
<feature type="chain" id="PRO_5032723421" evidence="2">
    <location>
        <begin position="20"/>
        <end position="651"/>
    </location>
</feature>
<evidence type="ECO:0000256" key="2">
    <source>
        <dbReference type="SAM" id="SignalP"/>
    </source>
</evidence>
<organism evidence="4 5">
    <name type="scientific">Rhabdobacter roseus</name>
    <dbReference type="NCBI Taxonomy" id="1655419"/>
    <lineage>
        <taxon>Bacteria</taxon>
        <taxon>Pseudomonadati</taxon>
        <taxon>Bacteroidota</taxon>
        <taxon>Cytophagia</taxon>
        <taxon>Cytophagales</taxon>
        <taxon>Cytophagaceae</taxon>
        <taxon>Rhabdobacter</taxon>
    </lineage>
</organism>
<dbReference type="GO" id="GO:0001681">
    <property type="term" value="F:sialate O-acetylesterase activity"/>
    <property type="evidence" value="ECO:0007669"/>
    <property type="project" value="UniProtKB-EC"/>
</dbReference>
<sequence length="651" mass="72792">MKKLTLFFTLLFLASSAFAQLKVARLFGDHMVLQRDRPVKVWGWASKGDKVEISFNNQKITTKADANGKWLAELPATPAGGPYQMSIRARKEQINLQDILVGEVWLLSGQSNMEWRVKQADRAATEIAAAHYPSIRHFEVAHELAFEPQADLPSGNWKVCAPGTVGDFSAVGYFFARELSQKLGVPVGLVHSSWGGSQIEGWISEKAMQASEVLGYYPATMARNWDEDAQRQEKKLIKQAYGSADFAIESVDESKYLTPGYDYTKWLKVNPRGQWDWQGIGGFRGQAFLQRTVDVPAEMTRTETTLHFGRNNSNLTFYINGKKVLDGTTNDPIALKLPAGTWQEGPNSILIKLGQMRDPQWFGMGFLGTPADFALSTSTAKVPLTNERWNMIPSWKYPRTYAHFMNNVGTTLYNAMIAPLIPYTIQGALWYQGESNAGRAYQYRQAFPLMINSWRQNWGYNFPFLFVQLATFGPFQNSNQGSDWAELREAQTLTLGLPKTGMAVTTDIGNPDDIHPTNKQDVGHRLALSALKVAYGQEVVHSGPTFKEVLFTERKATLNFDNAGSGLVVKDKYGYLKGFEIAGEDRTFYYAQARLEGGKVVVSHPEVPHPAAVRYGWANSPLDNNLFNAEGLPAVPFRTDSWKGLTEQAKF</sequence>
<dbReference type="InterPro" id="IPR039329">
    <property type="entry name" value="SIAE"/>
</dbReference>
<dbReference type="RefSeq" id="WP_184169502.1">
    <property type="nucleotide sequence ID" value="NZ_JACHGF010000001.1"/>
</dbReference>
<dbReference type="SUPFAM" id="SSF52266">
    <property type="entry name" value="SGNH hydrolase"/>
    <property type="match status" value="1"/>
</dbReference>
<keyword evidence="2" id="KW-0732">Signal</keyword>
<proteinExistence type="predicted"/>
<dbReference type="PANTHER" id="PTHR22901">
    <property type="entry name" value="SIALATE O-ACETYLESTERASE"/>
    <property type="match status" value="1"/>
</dbReference>
<feature type="domain" description="Sialate O-acetylesterase" evidence="3">
    <location>
        <begin position="103"/>
        <end position="206"/>
    </location>
</feature>
<dbReference type="Gene3D" id="3.40.50.1110">
    <property type="entry name" value="SGNH hydrolase"/>
    <property type="match status" value="2"/>
</dbReference>
<accession>A0A840TD79</accession>
<keyword evidence="1 4" id="KW-0378">Hydrolase</keyword>
<dbReference type="Proteomes" id="UP000557307">
    <property type="component" value="Unassembled WGS sequence"/>
</dbReference>
<evidence type="ECO:0000313" key="5">
    <source>
        <dbReference type="Proteomes" id="UP000557307"/>
    </source>
</evidence>
<name>A0A840TD79_9BACT</name>
<evidence type="ECO:0000256" key="1">
    <source>
        <dbReference type="ARBA" id="ARBA00022801"/>
    </source>
</evidence>
<dbReference type="EC" id="3.1.1.53" evidence="4"/>
<dbReference type="PANTHER" id="PTHR22901:SF0">
    <property type="entry name" value="SIALATE O-ACETYLESTERASE"/>
    <property type="match status" value="1"/>
</dbReference>
<dbReference type="AlphaFoldDB" id="A0A840TD79"/>
<dbReference type="InterPro" id="IPR005181">
    <property type="entry name" value="SASA"/>
</dbReference>
<comment type="caution">
    <text evidence="4">The sequence shown here is derived from an EMBL/GenBank/DDBJ whole genome shotgun (WGS) entry which is preliminary data.</text>
</comment>
<dbReference type="InterPro" id="IPR013783">
    <property type="entry name" value="Ig-like_fold"/>
</dbReference>
<dbReference type="Pfam" id="PF03629">
    <property type="entry name" value="SASA"/>
    <property type="match status" value="2"/>
</dbReference>
<dbReference type="EMBL" id="JACHGF010000001">
    <property type="protein sequence ID" value="MBB5282046.1"/>
    <property type="molecule type" value="Genomic_DNA"/>
</dbReference>
<evidence type="ECO:0000313" key="4">
    <source>
        <dbReference type="EMBL" id="MBB5282046.1"/>
    </source>
</evidence>
<dbReference type="InterPro" id="IPR008979">
    <property type="entry name" value="Galactose-bd-like_sf"/>
</dbReference>
<protein>
    <submittedName>
        <fullName evidence="4">Sialate O-acetylesterase</fullName>
        <ecNumber evidence="4">3.1.1.53</ecNumber>
    </submittedName>
</protein>